<dbReference type="InterPro" id="IPR052169">
    <property type="entry name" value="CW_Biosynth-Accessory"/>
</dbReference>
<reference evidence="4 5" key="1">
    <citation type="journal article" date="2019" name="Int. J. Syst. Evol. Microbiol.">
        <title>The Global Catalogue of Microorganisms (GCM) 10K type strain sequencing project: providing services to taxonomists for standard genome sequencing and annotation.</title>
        <authorList>
            <consortium name="The Broad Institute Genomics Platform"/>
            <consortium name="The Broad Institute Genome Sequencing Center for Infectious Disease"/>
            <person name="Wu L."/>
            <person name="Ma J."/>
        </authorList>
    </citation>
    <scope>NUCLEOTIDE SEQUENCE [LARGE SCALE GENOMIC DNA]</scope>
    <source>
        <strain evidence="4 5">JCM 14718</strain>
    </source>
</reference>
<dbReference type="PANTHER" id="PTHR33393">
    <property type="entry name" value="POLYGLUTAMINE SYNTHESIS ACCESSORY PROTEIN RV0574C-RELATED"/>
    <property type="match status" value="1"/>
</dbReference>
<evidence type="ECO:0000313" key="4">
    <source>
        <dbReference type="EMBL" id="GAA1690717.1"/>
    </source>
</evidence>
<proteinExistence type="inferred from homology"/>
<feature type="domain" description="Capsule synthesis protein CapA" evidence="3">
    <location>
        <begin position="48"/>
        <end position="287"/>
    </location>
</feature>
<keyword evidence="5" id="KW-1185">Reference proteome</keyword>
<accession>A0ABN2HNC4</accession>
<evidence type="ECO:0000313" key="5">
    <source>
        <dbReference type="Proteomes" id="UP001500618"/>
    </source>
</evidence>
<dbReference type="Pfam" id="PF09587">
    <property type="entry name" value="PGA_cap"/>
    <property type="match status" value="1"/>
</dbReference>
<dbReference type="CDD" id="cd07381">
    <property type="entry name" value="MPP_CapA"/>
    <property type="match status" value="1"/>
</dbReference>
<protein>
    <submittedName>
        <fullName evidence="4">CapA family protein</fullName>
    </submittedName>
</protein>
<sequence>MSTLAAVLIAALTLAACSNGTASPPKQTVSPKVAAAASPSTDPGAPITISFAGDVHFTGRTAKLLDDPSTAFGSIATQFQSTDLALVNLETAVTTGGTPQPKQFAFRTPGTAFDALKAAGIDAAVMANNHALDYGQTGLAQTLAESRKRNYPVIGIGHNADEAWAPWIVNVRGTKIAFIAVSQLHELSDVWTATDTRAGEASAYVNLPRTIAAVKAARKEADVVIVYVHGGTEGQQCATPAQKTLAKQLSDAGADAYIETHAHLLLGDGWMGKTFVEYGLGNFLWWQDNALSNDTGVLKVTIKDKKVTGGQFTPAHITSTGQPVVATGSEATRITDKFDALHACTGLAPSPS</sequence>
<dbReference type="PANTHER" id="PTHR33393:SF13">
    <property type="entry name" value="PGA BIOSYNTHESIS PROTEIN CAPA"/>
    <property type="match status" value="1"/>
</dbReference>
<evidence type="ECO:0000259" key="3">
    <source>
        <dbReference type="SMART" id="SM00854"/>
    </source>
</evidence>
<dbReference type="InterPro" id="IPR029052">
    <property type="entry name" value="Metallo-depent_PP-like"/>
</dbReference>
<dbReference type="EMBL" id="BAAANY010000018">
    <property type="protein sequence ID" value="GAA1690717.1"/>
    <property type="molecule type" value="Genomic_DNA"/>
</dbReference>
<dbReference type="Proteomes" id="UP001500618">
    <property type="component" value="Unassembled WGS sequence"/>
</dbReference>
<evidence type="ECO:0000256" key="2">
    <source>
        <dbReference type="SAM" id="SignalP"/>
    </source>
</evidence>
<comment type="similarity">
    <text evidence="1">Belongs to the CapA family.</text>
</comment>
<dbReference type="RefSeq" id="WP_163568005.1">
    <property type="nucleotide sequence ID" value="NZ_BAAANY010000018.1"/>
</dbReference>
<feature type="signal peptide" evidence="2">
    <location>
        <begin position="1"/>
        <end position="22"/>
    </location>
</feature>
<dbReference type="InterPro" id="IPR019079">
    <property type="entry name" value="Capsule_synth_CapA"/>
</dbReference>
<feature type="chain" id="PRO_5045861930" evidence="2">
    <location>
        <begin position="23"/>
        <end position="352"/>
    </location>
</feature>
<dbReference type="SMART" id="SM00854">
    <property type="entry name" value="PGA_cap"/>
    <property type="match status" value="1"/>
</dbReference>
<organism evidence="4 5">
    <name type="scientific">Fodinicola feengrottensis</name>
    <dbReference type="NCBI Taxonomy" id="435914"/>
    <lineage>
        <taxon>Bacteria</taxon>
        <taxon>Bacillati</taxon>
        <taxon>Actinomycetota</taxon>
        <taxon>Actinomycetes</taxon>
        <taxon>Mycobacteriales</taxon>
        <taxon>Fodinicola</taxon>
    </lineage>
</organism>
<gene>
    <name evidence="4" type="ORF">GCM10009765_45260</name>
</gene>
<evidence type="ECO:0000256" key="1">
    <source>
        <dbReference type="ARBA" id="ARBA00005662"/>
    </source>
</evidence>
<keyword evidence="2" id="KW-0732">Signal</keyword>
<dbReference type="SUPFAM" id="SSF56300">
    <property type="entry name" value="Metallo-dependent phosphatases"/>
    <property type="match status" value="1"/>
</dbReference>
<name>A0ABN2HNC4_9ACTN</name>
<dbReference type="Gene3D" id="3.60.21.10">
    <property type="match status" value="1"/>
</dbReference>
<comment type="caution">
    <text evidence="4">The sequence shown here is derived from an EMBL/GenBank/DDBJ whole genome shotgun (WGS) entry which is preliminary data.</text>
</comment>